<name>A0A935W4Z1_9PROT</name>
<evidence type="ECO:0000313" key="2">
    <source>
        <dbReference type="Proteomes" id="UP000706151"/>
    </source>
</evidence>
<organism evidence="1 2">
    <name type="scientific">Candidatus Accumulibacter affinis</name>
    <dbReference type="NCBI Taxonomy" id="2954384"/>
    <lineage>
        <taxon>Bacteria</taxon>
        <taxon>Pseudomonadati</taxon>
        <taxon>Pseudomonadota</taxon>
        <taxon>Betaproteobacteria</taxon>
        <taxon>Candidatus Accumulibacter</taxon>
    </lineage>
</organism>
<sequence>MDKLVEHYGIVLGESTIRRITEGHAQKIFETGKAPQVWPTQPGGSVVVIVEMDGGMVPIVEPDSTKPDQRKGKKLQWKEAKICLAHPQGSKTLAYGGTLQGDVVAAGQQLFDCAVRAGFGTRSHIHAVGDGAPWIADQVEDQFGAKGSYLLDFFHVCDYLSAAAKAIVPDTEGQKRWMDAQKNRLRTQRSDELLQTLQAHRVESGCRAVAVGSACLFPSLSFDGAQVAWP</sequence>
<protein>
    <recommendedName>
        <fullName evidence="3">ISKra4 family transposase</fullName>
    </recommendedName>
</protein>
<evidence type="ECO:0008006" key="3">
    <source>
        <dbReference type="Google" id="ProtNLM"/>
    </source>
</evidence>
<gene>
    <name evidence="1" type="ORF">IPK02_12035</name>
</gene>
<dbReference type="EMBL" id="JADJOT010000009">
    <property type="protein sequence ID" value="MBK7954614.1"/>
    <property type="molecule type" value="Genomic_DNA"/>
</dbReference>
<proteinExistence type="predicted"/>
<accession>A0A935W4Z1</accession>
<dbReference type="AlphaFoldDB" id="A0A935W4Z1"/>
<comment type="caution">
    <text evidence="1">The sequence shown here is derived from an EMBL/GenBank/DDBJ whole genome shotgun (WGS) entry which is preliminary data.</text>
</comment>
<dbReference type="Proteomes" id="UP000706151">
    <property type="component" value="Unassembled WGS sequence"/>
</dbReference>
<reference evidence="1 2" key="1">
    <citation type="submission" date="2020-10" db="EMBL/GenBank/DDBJ databases">
        <title>Connecting structure to function with the recovery of over 1000 high-quality activated sludge metagenome-assembled genomes encoding full-length rRNA genes using long-read sequencing.</title>
        <authorList>
            <person name="Singleton C.M."/>
            <person name="Petriglieri F."/>
            <person name="Kristensen J.M."/>
            <person name="Kirkegaard R.H."/>
            <person name="Michaelsen T.Y."/>
            <person name="Andersen M.H."/>
            <person name="Karst S.M."/>
            <person name="Dueholm M.S."/>
            <person name="Nielsen P.H."/>
            <person name="Albertsen M."/>
        </authorList>
    </citation>
    <scope>NUCLEOTIDE SEQUENCE [LARGE SCALE GENOMIC DNA]</scope>
    <source>
        <strain evidence="1">Fred_18-Q3-R57-64_BAT3C.720</strain>
    </source>
</reference>
<evidence type="ECO:0000313" key="1">
    <source>
        <dbReference type="EMBL" id="MBK7954614.1"/>
    </source>
</evidence>